<accession>A0A2P2ITX7</accession>
<organism evidence="1">
    <name type="scientific">Rhizophora mucronata</name>
    <name type="common">Asiatic mangrove</name>
    <dbReference type="NCBI Taxonomy" id="61149"/>
    <lineage>
        <taxon>Eukaryota</taxon>
        <taxon>Viridiplantae</taxon>
        <taxon>Streptophyta</taxon>
        <taxon>Embryophyta</taxon>
        <taxon>Tracheophyta</taxon>
        <taxon>Spermatophyta</taxon>
        <taxon>Magnoliopsida</taxon>
        <taxon>eudicotyledons</taxon>
        <taxon>Gunneridae</taxon>
        <taxon>Pentapetalae</taxon>
        <taxon>rosids</taxon>
        <taxon>fabids</taxon>
        <taxon>Malpighiales</taxon>
        <taxon>Rhizophoraceae</taxon>
        <taxon>Rhizophora</taxon>
    </lineage>
</organism>
<dbReference type="EMBL" id="GGEC01004170">
    <property type="protein sequence ID" value="MBW84653.1"/>
    <property type="molecule type" value="Transcribed_RNA"/>
</dbReference>
<reference evidence="1" key="1">
    <citation type="submission" date="2018-02" db="EMBL/GenBank/DDBJ databases">
        <title>Rhizophora mucronata_Transcriptome.</title>
        <authorList>
            <person name="Meera S.P."/>
            <person name="Sreeshan A."/>
            <person name="Augustine A."/>
        </authorList>
    </citation>
    <scope>NUCLEOTIDE SEQUENCE</scope>
    <source>
        <tissue evidence="1">Leaf</tissue>
    </source>
</reference>
<protein>
    <submittedName>
        <fullName evidence="1">Uncharacterized protein MANES_13G019800</fullName>
    </submittedName>
</protein>
<proteinExistence type="predicted"/>
<sequence length="91" mass="10785">MQGCIFLSKRRSPLLLRDRELNLLATQIGLLLHRKATWGFKDRQTPNRALRLILLILVEKLLLNLHLRQIRQILALVILEMSHRCQLIKWV</sequence>
<evidence type="ECO:0000313" key="1">
    <source>
        <dbReference type="EMBL" id="MBW84653.1"/>
    </source>
</evidence>
<name>A0A2P2ITX7_RHIMU</name>
<dbReference type="AlphaFoldDB" id="A0A2P2ITX7"/>